<evidence type="ECO:0000256" key="9">
    <source>
        <dbReference type="SAM" id="SignalP"/>
    </source>
</evidence>
<evidence type="ECO:0000256" key="2">
    <source>
        <dbReference type="ARBA" id="ARBA00010694"/>
    </source>
</evidence>
<keyword evidence="6 8" id="KW-1133">Transmembrane helix</keyword>
<evidence type="ECO:0000256" key="8">
    <source>
        <dbReference type="SAM" id="Phobius"/>
    </source>
</evidence>
<comment type="subcellular location">
    <subcellularLocation>
        <location evidence="1">Endomembrane system</location>
        <topology evidence="1">Multi-pass membrane protein</topology>
    </subcellularLocation>
</comment>
<dbReference type="GO" id="GO:0005462">
    <property type="term" value="F:UDP-N-acetylglucosamine transmembrane transporter activity"/>
    <property type="evidence" value="ECO:0007669"/>
    <property type="project" value="TreeGrafter"/>
</dbReference>
<evidence type="ECO:0000313" key="10">
    <source>
        <dbReference type="EMBL" id="KFD71640.1"/>
    </source>
</evidence>
<feature type="chain" id="PRO_5012271940" description="UAA transporter family protein" evidence="9">
    <location>
        <begin position="16"/>
        <end position="289"/>
    </location>
</feature>
<evidence type="ECO:0008006" key="11">
    <source>
        <dbReference type="Google" id="ProtNLM"/>
    </source>
</evidence>
<reference evidence="10" key="1">
    <citation type="journal article" date="2014" name="Nat. Genet.">
        <title>Genome and transcriptome of the porcine whipworm Trichuris suis.</title>
        <authorList>
            <person name="Jex A.R."/>
            <person name="Nejsum P."/>
            <person name="Schwarz E.M."/>
            <person name="Hu L."/>
            <person name="Young N.D."/>
            <person name="Hall R.S."/>
            <person name="Korhonen P.K."/>
            <person name="Liao S."/>
            <person name="Thamsborg S."/>
            <person name="Xia J."/>
            <person name="Xu P."/>
            <person name="Wang S."/>
            <person name="Scheerlinck J.P."/>
            <person name="Hofmann A."/>
            <person name="Sternberg P.W."/>
            <person name="Wang J."/>
            <person name="Gasser R.B."/>
        </authorList>
    </citation>
    <scope>NUCLEOTIDE SEQUENCE [LARGE SCALE GENOMIC DNA]</scope>
    <source>
        <strain evidence="10">DCEP-RM93F</strain>
    </source>
</reference>
<dbReference type="Pfam" id="PF08449">
    <property type="entry name" value="UAA"/>
    <property type="match status" value="1"/>
</dbReference>
<feature type="transmembrane region" description="Helical" evidence="8">
    <location>
        <begin position="228"/>
        <end position="250"/>
    </location>
</feature>
<feature type="transmembrane region" description="Helical" evidence="8">
    <location>
        <begin position="122"/>
        <end position="142"/>
    </location>
</feature>
<organism evidence="10">
    <name type="scientific">Trichuris suis</name>
    <name type="common">pig whipworm</name>
    <dbReference type="NCBI Taxonomy" id="68888"/>
    <lineage>
        <taxon>Eukaryota</taxon>
        <taxon>Metazoa</taxon>
        <taxon>Ecdysozoa</taxon>
        <taxon>Nematoda</taxon>
        <taxon>Enoplea</taxon>
        <taxon>Dorylaimia</taxon>
        <taxon>Trichinellida</taxon>
        <taxon>Trichuridae</taxon>
        <taxon>Trichuris</taxon>
    </lineage>
</organism>
<dbReference type="Proteomes" id="UP000030758">
    <property type="component" value="Unassembled WGS sequence"/>
</dbReference>
<feature type="signal peptide" evidence="9">
    <location>
        <begin position="1"/>
        <end position="15"/>
    </location>
</feature>
<name>A0A085NQ94_9BILA</name>
<proteinExistence type="inferred from homology"/>
<evidence type="ECO:0000256" key="3">
    <source>
        <dbReference type="ARBA" id="ARBA00022448"/>
    </source>
</evidence>
<feature type="transmembrane region" description="Helical" evidence="8">
    <location>
        <begin position="157"/>
        <end position="177"/>
    </location>
</feature>
<feature type="transmembrane region" description="Helical" evidence="8">
    <location>
        <begin position="84"/>
        <end position="102"/>
    </location>
</feature>
<accession>A0A085NQ94</accession>
<comment type="similarity">
    <text evidence="2">Belongs to the nucleotide-sugar transporter family. SLC35B subfamily.</text>
</comment>
<dbReference type="NCBIfam" id="TIGR00803">
    <property type="entry name" value="nst"/>
    <property type="match status" value="1"/>
</dbReference>
<dbReference type="PANTHER" id="PTHR10778">
    <property type="entry name" value="SOLUTE CARRIER FAMILY 35 MEMBER B"/>
    <property type="match status" value="1"/>
</dbReference>
<dbReference type="GO" id="GO:0005789">
    <property type="term" value="C:endoplasmic reticulum membrane"/>
    <property type="evidence" value="ECO:0007669"/>
    <property type="project" value="TreeGrafter"/>
</dbReference>
<sequence>MVLLSSAMVIATCCGCVMVVEKLRGLGMRKPNDLCILPFCGNRRSTYHFSLIYGEEQDSIAGSLVSNLLLGRWLLNKQYSWRKYISVFVISAGIILATMATYNSQQIAKRAEAAPTTLDIRLLIGVSMLLFALIFSSVLGIFQETMYRRYGKHSREAMFYVHFLSLPGFLLFYRDIAQHAEVFNRSDLVSLPFIGNWFPRLWLLLLLNCLTQYFCIRFVYYLTAHCSTLTVTLVITIRKFISLLISVIVFRNPFTLYHWIGTVLVFTGAILFVDPHSTMKSKDAHAKTA</sequence>
<gene>
    <name evidence="10" type="ORF">M514_05352</name>
</gene>
<evidence type="ECO:0000256" key="6">
    <source>
        <dbReference type="ARBA" id="ARBA00022989"/>
    </source>
</evidence>
<keyword evidence="5 8" id="KW-0812">Transmembrane</keyword>
<keyword evidence="9" id="KW-0732">Signal</keyword>
<dbReference type="SUPFAM" id="SSF103481">
    <property type="entry name" value="Multidrug resistance efflux transporter EmrE"/>
    <property type="match status" value="1"/>
</dbReference>
<keyword evidence="4" id="KW-0762">Sugar transport</keyword>
<keyword evidence="7 8" id="KW-0472">Membrane</keyword>
<feature type="transmembrane region" description="Helical" evidence="8">
    <location>
        <begin position="256"/>
        <end position="273"/>
    </location>
</feature>
<feature type="transmembrane region" description="Helical" evidence="8">
    <location>
        <begin position="197"/>
        <end position="216"/>
    </location>
</feature>
<dbReference type="AlphaFoldDB" id="A0A085NQ94"/>
<keyword evidence="3" id="KW-0813">Transport</keyword>
<evidence type="ECO:0000256" key="5">
    <source>
        <dbReference type="ARBA" id="ARBA00022692"/>
    </source>
</evidence>
<dbReference type="GO" id="GO:0000139">
    <property type="term" value="C:Golgi membrane"/>
    <property type="evidence" value="ECO:0007669"/>
    <property type="project" value="TreeGrafter"/>
</dbReference>
<evidence type="ECO:0000256" key="7">
    <source>
        <dbReference type="ARBA" id="ARBA00023136"/>
    </source>
</evidence>
<dbReference type="GO" id="GO:0005464">
    <property type="term" value="F:UDP-xylose transmembrane transporter activity"/>
    <property type="evidence" value="ECO:0007669"/>
    <property type="project" value="TreeGrafter"/>
</dbReference>
<protein>
    <recommendedName>
        <fullName evidence="11">UAA transporter family protein</fullName>
    </recommendedName>
</protein>
<dbReference type="PANTHER" id="PTHR10778:SF4">
    <property type="entry name" value="NUCLEOTIDE SUGAR TRANSPORTER SLC35B4"/>
    <property type="match status" value="1"/>
</dbReference>
<dbReference type="EMBL" id="KL367481">
    <property type="protein sequence ID" value="KFD71640.1"/>
    <property type="molecule type" value="Genomic_DNA"/>
</dbReference>
<dbReference type="InterPro" id="IPR037185">
    <property type="entry name" value="EmrE-like"/>
</dbReference>
<evidence type="ECO:0000256" key="1">
    <source>
        <dbReference type="ARBA" id="ARBA00004127"/>
    </source>
</evidence>
<evidence type="ECO:0000256" key="4">
    <source>
        <dbReference type="ARBA" id="ARBA00022597"/>
    </source>
</evidence>
<dbReference type="InterPro" id="IPR013657">
    <property type="entry name" value="SCL35B1-4/HUT1"/>
</dbReference>